<dbReference type="OrthoDB" id="6039444at2759"/>
<gene>
    <name evidence="2" type="ORF">EGW08_009749</name>
</gene>
<dbReference type="AlphaFoldDB" id="A0A3S1A4E6"/>
<accession>A0A3S1A4E6</accession>
<reference evidence="2 3" key="1">
    <citation type="submission" date="2019-01" db="EMBL/GenBank/DDBJ databases">
        <title>A draft genome assembly of the solar-powered sea slug Elysia chlorotica.</title>
        <authorList>
            <person name="Cai H."/>
            <person name="Li Q."/>
            <person name="Fang X."/>
            <person name="Li J."/>
            <person name="Curtis N.E."/>
            <person name="Altenburger A."/>
            <person name="Shibata T."/>
            <person name="Feng M."/>
            <person name="Maeda T."/>
            <person name="Schwartz J.A."/>
            <person name="Shigenobu S."/>
            <person name="Lundholm N."/>
            <person name="Nishiyama T."/>
            <person name="Yang H."/>
            <person name="Hasebe M."/>
            <person name="Li S."/>
            <person name="Pierce S.K."/>
            <person name="Wang J."/>
        </authorList>
    </citation>
    <scope>NUCLEOTIDE SEQUENCE [LARGE SCALE GENOMIC DNA]</scope>
    <source>
        <strain evidence="2">EC2010</strain>
        <tissue evidence="2">Whole organism of an adult</tissue>
    </source>
</reference>
<protein>
    <submittedName>
        <fullName evidence="2">Uncharacterized protein</fullName>
    </submittedName>
</protein>
<proteinExistence type="predicted"/>
<organism evidence="2 3">
    <name type="scientific">Elysia chlorotica</name>
    <name type="common">Eastern emerald elysia</name>
    <name type="synonym">Sea slug</name>
    <dbReference type="NCBI Taxonomy" id="188477"/>
    <lineage>
        <taxon>Eukaryota</taxon>
        <taxon>Metazoa</taxon>
        <taxon>Spiralia</taxon>
        <taxon>Lophotrochozoa</taxon>
        <taxon>Mollusca</taxon>
        <taxon>Gastropoda</taxon>
        <taxon>Heterobranchia</taxon>
        <taxon>Euthyneura</taxon>
        <taxon>Panpulmonata</taxon>
        <taxon>Sacoglossa</taxon>
        <taxon>Placobranchoidea</taxon>
        <taxon>Plakobranchidae</taxon>
        <taxon>Elysia</taxon>
    </lineage>
</organism>
<dbReference type="Proteomes" id="UP000271974">
    <property type="component" value="Unassembled WGS sequence"/>
</dbReference>
<evidence type="ECO:0000313" key="3">
    <source>
        <dbReference type="Proteomes" id="UP000271974"/>
    </source>
</evidence>
<feature type="region of interest" description="Disordered" evidence="1">
    <location>
        <begin position="119"/>
        <end position="141"/>
    </location>
</feature>
<sequence>MQCFTYGNKYPRTTLWKLHQPPPAKSYKKRPHFIPEPTKIGRPYCPDVSPYPKNILDVSFLMYNPPLEAVHRERKMDEMLEHINKVNWTTGQDVKLLGRRKSSISESMCLSLQSTSREHYRGHQLSKPPSVHSARTYSVGI</sequence>
<feature type="non-terminal residue" evidence="2">
    <location>
        <position position="141"/>
    </location>
</feature>
<evidence type="ECO:0000256" key="1">
    <source>
        <dbReference type="SAM" id="MobiDB-lite"/>
    </source>
</evidence>
<dbReference type="EMBL" id="RQTK01000284">
    <property type="protein sequence ID" value="RUS82486.1"/>
    <property type="molecule type" value="Genomic_DNA"/>
</dbReference>
<keyword evidence="3" id="KW-1185">Reference proteome</keyword>
<comment type="caution">
    <text evidence="2">The sequence shown here is derived from an EMBL/GenBank/DDBJ whole genome shotgun (WGS) entry which is preliminary data.</text>
</comment>
<name>A0A3S1A4E6_ELYCH</name>
<evidence type="ECO:0000313" key="2">
    <source>
        <dbReference type="EMBL" id="RUS82486.1"/>
    </source>
</evidence>